<reference evidence="5" key="1">
    <citation type="journal article" date="2019" name="Int. J. Syst. Evol. Microbiol.">
        <title>The Global Catalogue of Microorganisms (GCM) 10K type strain sequencing project: providing services to taxonomists for standard genome sequencing and annotation.</title>
        <authorList>
            <consortium name="The Broad Institute Genomics Platform"/>
            <consortium name="The Broad Institute Genome Sequencing Center for Infectious Disease"/>
            <person name="Wu L."/>
            <person name="Ma J."/>
        </authorList>
    </citation>
    <scope>NUCLEOTIDE SEQUENCE [LARGE SCALE GENOMIC DNA]</scope>
    <source>
        <strain evidence="5">JCM 9371</strain>
    </source>
</reference>
<dbReference type="Pfam" id="PF13424">
    <property type="entry name" value="TPR_12"/>
    <property type="match status" value="1"/>
</dbReference>
<keyword evidence="5" id="KW-1185">Reference proteome</keyword>
<evidence type="ECO:0000313" key="4">
    <source>
        <dbReference type="EMBL" id="MFD0684432.1"/>
    </source>
</evidence>
<evidence type="ECO:0000259" key="2">
    <source>
        <dbReference type="Pfam" id="PF00931"/>
    </source>
</evidence>
<dbReference type="SMART" id="SM00028">
    <property type="entry name" value="TPR"/>
    <property type="match status" value="6"/>
</dbReference>
<evidence type="ECO:0000313" key="5">
    <source>
        <dbReference type="Proteomes" id="UP001597063"/>
    </source>
</evidence>
<dbReference type="Gene3D" id="3.30.70.1230">
    <property type="entry name" value="Nucleotide cyclase"/>
    <property type="match status" value="1"/>
</dbReference>
<dbReference type="Gene3D" id="3.40.50.300">
    <property type="entry name" value="P-loop containing nucleotide triphosphate hydrolases"/>
    <property type="match status" value="1"/>
</dbReference>
<sequence>MAARPAARHQTVLGVDVEAFCARERTTPDQVAVREALYSALRRAFERSEIPWPGCHREDRGDGALVLIPSDVPKARLSGSLPRELAAALDEHNARCEPNAQFRLRMSLHAGEVVHDEHGVVGACVNLTFRLLNAKPVKAALAASSAPLALVVSPWFHDEVVRNDPDSAPDAYERFRVYEKETRTYAFVRTVQNTTEPSRPSASPPEPSRLPRRNRFFTGRQDTLDRMARILLATPEVPPAACVLHGMGGVGKSQLAREFAHRFADRFDGVWWVDAGDPFSLVRDLDQLADRLGVPPDGGGRGAALLFHEIARRGQRWLIIYDNAEDQHDLAPWWPASDVGAVLVTSRTSSWTMADPIRVTPFTRDESLAFLAKAAGRADDTEHEVDSIAGTLGDLPLALAQAAAYAVRNRTGWRRYSELLDRAPAELMHLNGPDDYCGTAATTWSMSMARVGDERPESAHLLRLFTFFDPEHIPRDVVRPRLDLAPAWLNDLAEHPVDYDEAIGALSEYALVDATASTVTLHPLVRTMVQRSIPADELPEWTAVAAAVLEARFPRQPRESSSWRDCAALLPHAAAVARHSRRHLAAPVETSALLQRAAAYLQVRDQHQQALGILDHALALTAHAHGVRSPEYAELLVARGESDCYLGRHVSAVKTAREALDTMRAHTNPAHPSLIPALRLLGRALTETGDPGEAIGVLRDGADICERAHGMADRRTAELLARLAYATWRKGDLEQARAIYDQADVIWRKTAAAPDRERTVAYRWQAAVLCDLHEPDAARTAAVQAIEMARDLYGPDHVETIRAEEQLGIVIASSGRPAEGARLQERAAQFLREYYPVPVVVAGSLSALARTLLLNDRADEALATAQEAVDLYVEDHGTVDHCYNAAALTALGMAQRHLGLTEEAAESFDRARTIYETSGGPAHLLAEVKTEISLLS</sequence>
<evidence type="ECO:0000259" key="3">
    <source>
        <dbReference type="Pfam" id="PF25000"/>
    </source>
</evidence>
<dbReference type="SUPFAM" id="SSF52540">
    <property type="entry name" value="P-loop containing nucleoside triphosphate hydrolases"/>
    <property type="match status" value="1"/>
</dbReference>
<dbReference type="InterPro" id="IPR002182">
    <property type="entry name" value="NB-ARC"/>
</dbReference>
<dbReference type="InterPro" id="IPR019734">
    <property type="entry name" value="TPR_rpt"/>
</dbReference>
<comment type="caution">
    <text evidence="4">The sequence shown here is derived from an EMBL/GenBank/DDBJ whole genome shotgun (WGS) entry which is preliminary data.</text>
</comment>
<protein>
    <submittedName>
        <fullName evidence="4">FxSxx-COOH system tetratricopeptide repeat protein</fullName>
    </submittedName>
</protein>
<dbReference type="NCBIfam" id="NF040586">
    <property type="entry name" value="FxSxx_TPR"/>
    <property type="match status" value="1"/>
</dbReference>
<feature type="region of interest" description="Disordered" evidence="1">
    <location>
        <begin position="190"/>
        <end position="213"/>
    </location>
</feature>
<dbReference type="InterPro" id="IPR029787">
    <property type="entry name" value="Nucleotide_cyclase"/>
</dbReference>
<dbReference type="SUPFAM" id="SSF55073">
    <property type="entry name" value="Nucleotide cyclase"/>
    <property type="match status" value="1"/>
</dbReference>
<gene>
    <name evidence="4" type="primary">fxsT</name>
    <name evidence="4" type="ORF">ACFQZM_08000</name>
</gene>
<proteinExistence type="predicted"/>
<name>A0ABW2XEK4_9ACTN</name>
<organism evidence="4 5">
    <name type="scientific">Actinomadura fibrosa</name>
    <dbReference type="NCBI Taxonomy" id="111802"/>
    <lineage>
        <taxon>Bacteria</taxon>
        <taxon>Bacillati</taxon>
        <taxon>Actinomycetota</taxon>
        <taxon>Actinomycetes</taxon>
        <taxon>Streptosporangiales</taxon>
        <taxon>Thermomonosporaceae</taxon>
        <taxon>Actinomadura</taxon>
    </lineage>
</organism>
<feature type="domain" description="DUF7779" evidence="3">
    <location>
        <begin position="454"/>
        <end position="536"/>
    </location>
</feature>
<dbReference type="SUPFAM" id="SSF48452">
    <property type="entry name" value="TPR-like"/>
    <property type="match status" value="2"/>
</dbReference>
<dbReference type="Pfam" id="PF25000">
    <property type="entry name" value="DUF7779"/>
    <property type="match status" value="1"/>
</dbReference>
<dbReference type="Gene3D" id="1.25.40.10">
    <property type="entry name" value="Tetratricopeptide repeat domain"/>
    <property type="match status" value="2"/>
</dbReference>
<dbReference type="InterPro" id="IPR011990">
    <property type="entry name" value="TPR-like_helical_dom_sf"/>
</dbReference>
<dbReference type="InterPro" id="IPR027417">
    <property type="entry name" value="P-loop_NTPase"/>
</dbReference>
<accession>A0ABW2XEK4</accession>
<dbReference type="EMBL" id="JBHTGP010000003">
    <property type="protein sequence ID" value="MFD0684432.1"/>
    <property type="molecule type" value="Genomic_DNA"/>
</dbReference>
<dbReference type="PANTHER" id="PTHR47691:SF3">
    <property type="entry name" value="HTH-TYPE TRANSCRIPTIONAL REGULATOR RV0890C-RELATED"/>
    <property type="match status" value="1"/>
</dbReference>
<dbReference type="InterPro" id="IPR056681">
    <property type="entry name" value="DUF7779"/>
</dbReference>
<evidence type="ECO:0000256" key="1">
    <source>
        <dbReference type="SAM" id="MobiDB-lite"/>
    </source>
</evidence>
<feature type="domain" description="NB-ARC" evidence="2">
    <location>
        <begin position="221"/>
        <end position="379"/>
    </location>
</feature>
<dbReference type="PANTHER" id="PTHR47691">
    <property type="entry name" value="REGULATOR-RELATED"/>
    <property type="match status" value="1"/>
</dbReference>
<dbReference type="RefSeq" id="WP_131761155.1">
    <property type="nucleotide sequence ID" value="NZ_CAACUY010000149.1"/>
</dbReference>
<dbReference type="Pfam" id="PF00931">
    <property type="entry name" value="NB-ARC"/>
    <property type="match status" value="1"/>
</dbReference>
<dbReference type="Proteomes" id="UP001597063">
    <property type="component" value="Unassembled WGS sequence"/>
</dbReference>